<dbReference type="GO" id="GO:0003884">
    <property type="term" value="F:D-amino-acid oxidase activity"/>
    <property type="evidence" value="ECO:0007669"/>
    <property type="project" value="InterPro"/>
</dbReference>
<dbReference type="InterPro" id="IPR023209">
    <property type="entry name" value="DAO"/>
</dbReference>
<comment type="similarity">
    <text evidence="2">Belongs to the DAMOX/DASOX family.</text>
</comment>
<name>A0A9P9Y8S4_9HYPO</name>
<feature type="binding site" evidence="6">
    <location>
        <position position="280"/>
    </location>
    <ligand>
        <name>D-dopa</name>
        <dbReference type="ChEBI" id="CHEBI:149689"/>
    </ligand>
</feature>
<dbReference type="Gene3D" id="3.40.50.720">
    <property type="entry name" value="NAD(P)-binding Rossmann-like Domain"/>
    <property type="match status" value="1"/>
</dbReference>
<dbReference type="Pfam" id="PF01266">
    <property type="entry name" value="DAO"/>
    <property type="match status" value="1"/>
</dbReference>
<reference evidence="8" key="1">
    <citation type="journal article" date="2021" name="J Fungi (Basel)">
        <title>Genomic and Metabolomic Analyses of the Marine Fungus Emericellopsis cladophorae: Insights into Saltwater Adaptability Mechanisms and Its Biosynthetic Potential.</title>
        <authorList>
            <person name="Goncalves M.F.M."/>
            <person name="Hilario S."/>
            <person name="Van de Peer Y."/>
            <person name="Esteves A.C."/>
            <person name="Alves A."/>
        </authorList>
    </citation>
    <scope>NUCLEOTIDE SEQUENCE</scope>
    <source>
        <strain evidence="8">MUM 19.33</strain>
    </source>
</reference>
<evidence type="ECO:0000256" key="2">
    <source>
        <dbReference type="ARBA" id="ARBA00006730"/>
    </source>
</evidence>
<dbReference type="SUPFAM" id="SSF54373">
    <property type="entry name" value="FAD-linked reductases, C-terminal domain"/>
    <property type="match status" value="1"/>
</dbReference>
<dbReference type="PIRSF" id="PIRSF000189">
    <property type="entry name" value="D-aa_oxidase"/>
    <property type="match status" value="1"/>
</dbReference>
<keyword evidence="3" id="KW-0285">Flavoprotein</keyword>
<evidence type="ECO:0000313" key="8">
    <source>
        <dbReference type="EMBL" id="KAI6785607.1"/>
    </source>
</evidence>
<keyword evidence="5" id="KW-0560">Oxidoreductase</keyword>
<feature type="domain" description="FAD dependent oxidoreductase" evidence="7">
    <location>
        <begin position="3"/>
        <end position="322"/>
    </location>
</feature>
<keyword evidence="4 6" id="KW-0274">FAD</keyword>
<keyword evidence="9" id="KW-1185">Reference proteome</keyword>
<dbReference type="PANTHER" id="PTHR11530">
    <property type="entry name" value="D-AMINO ACID OXIDASE"/>
    <property type="match status" value="1"/>
</dbReference>
<evidence type="ECO:0000256" key="5">
    <source>
        <dbReference type="ARBA" id="ARBA00023002"/>
    </source>
</evidence>
<organism evidence="8 9">
    <name type="scientific">Emericellopsis cladophorae</name>
    <dbReference type="NCBI Taxonomy" id="2686198"/>
    <lineage>
        <taxon>Eukaryota</taxon>
        <taxon>Fungi</taxon>
        <taxon>Dikarya</taxon>
        <taxon>Ascomycota</taxon>
        <taxon>Pezizomycotina</taxon>
        <taxon>Sordariomycetes</taxon>
        <taxon>Hypocreomycetidae</taxon>
        <taxon>Hypocreales</taxon>
        <taxon>Bionectriaceae</taxon>
        <taxon>Emericellopsis</taxon>
    </lineage>
</organism>
<dbReference type="GO" id="GO:0071949">
    <property type="term" value="F:FAD binding"/>
    <property type="evidence" value="ECO:0007669"/>
    <property type="project" value="InterPro"/>
</dbReference>
<dbReference type="PROSITE" id="PS00677">
    <property type="entry name" value="DAO"/>
    <property type="match status" value="1"/>
</dbReference>
<dbReference type="InterPro" id="IPR006181">
    <property type="entry name" value="D-amino_acid_oxidase_CS"/>
</dbReference>
<reference evidence="8" key="2">
    <citation type="submission" date="2022-07" db="EMBL/GenBank/DDBJ databases">
        <authorList>
            <person name="Goncalves M.F.M."/>
            <person name="Hilario S."/>
            <person name="Van De Peer Y."/>
            <person name="Esteves A.C."/>
            <person name="Alves A."/>
        </authorList>
    </citation>
    <scope>NUCLEOTIDE SEQUENCE</scope>
    <source>
        <strain evidence="8">MUM 19.33</strain>
    </source>
</reference>
<comment type="caution">
    <text evidence="8">The sequence shown here is derived from an EMBL/GenBank/DDBJ whole genome shotgun (WGS) entry which is preliminary data.</text>
</comment>
<dbReference type="Gene3D" id="3.30.9.10">
    <property type="entry name" value="D-Amino Acid Oxidase, subunit A, domain 2"/>
    <property type="match status" value="1"/>
</dbReference>
<feature type="binding site" evidence="6">
    <location>
        <position position="158"/>
    </location>
    <ligand>
        <name>FAD</name>
        <dbReference type="ChEBI" id="CHEBI:57692"/>
    </ligand>
</feature>
<proteinExistence type="inferred from homology"/>
<dbReference type="EMBL" id="JAGIXG020000001">
    <property type="protein sequence ID" value="KAI6785607.1"/>
    <property type="molecule type" value="Genomic_DNA"/>
</dbReference>
<accession>A0A9P9Y8S4</accession>
<evidence type="ECO:0000256" key="6">
    <source>
        <dbReference type="PIRSR" id="PIRSR000189-1"/>
    </source>
</evidence>
<feature type="binding site" evidence="6">
    <location>
        <position position="176"/>
    </location>
    <ligand>
        <name>FAD</name>
        <dbReference type="ChEBI" id="CHEBI:57692"/>
    </ligand>
</feature>
<dbReference type="GeneID" id="75832424"/>
<evidence type="ECO:0000256" key="3">
    <source>
        <dbReference type="ARBA" id="ARBA00022630"/>
    </source>
</evidence>
<dbReference type="RefSeq" id="XP_051366463.1">
    <property type="nucleotide sequence ID" value="XM_051508586.1"/>
</dbReference>
<evidence type="ECO:0000256" key="1">
    <source>
        <dbReference type="ARBA" id="ARBA00001974"/>
    </source>
</evidence>
<evidence type="ECO:0000259" key="7">
    <source>
        <dbReference type="Pfam" id="PF01266"/>
    </source>
</evidence>
<gene>
    <name evidence="8" type="ORF">J7T54_005941</name>
</gene>
<evidence type="ECO:0000256" key="4">
    <source>
        <dbReference type="ARBA" id="ARBA00022827"/>
    </source>
</evidence>
<dbReference type="SUPFAM" id="SSF51971">
    <property type="entry name" value="Nucleotide-binding domain"/>
    <property type="match status" value="1"/>
</dbReference>
<comment type="cofactor">
    <cofactor evidence="1 6">
        <name>FAD</name>
        <dbReference type="ChEBI" id="CHEBI:57692"/>
    </cofactor>
</comment>
<dbReference type="AlphaFoldDB" id="A0A9P9Y8S4"/>
<dbReference type="GO" id="GO:0005737">
    <property type="term" value="C:cytoplasm"/>
    <property type="evidence" value="ECO:0007669"/>
    <property type="project" value="TreeGrafter"/>
</dbReference>
<evidence type="ECO:0000313" key="9">
    <source>
        <dbReference type="Proteomes" id="UP001055219"/>
    </source>
</evidence>
<dbReference type="OrthoDB" id="2015447at2759"/>
<protein>
    <submittedName>
        <fullName evidence="8">Fad dependent protein</fullName>
    </submittedName>
</protein>
<dbReference type="PANTHER" id="PTHR11530:SF11">
    <property type="entry name" value="D-ASPARTATE OXIDASE"/>
    <property type="match status" value="1"/>
</dbReference>
<sequence length="336" mass="36955">MTKVTILGAGITGMAIAGTLPAHCDVTIVARNLPGDPDSIEWASPWAGACWVAEEGSTLSEQTMQLDALAYWLRLAERFPASSVKKTVVCDVFDYASLEDIWYRDRVPNFRIMDKGELPPGAKLGVSYTTIMLTPSILLPWLRKRLEARGVTFERATVRSLADLKGMGHDVLINATGSGPMYLKDVQDHTMSPVRGQTVLVRSNFDELWIRRGEAYTYHLARGDGTAVLGGIKDTGSTDPRASEATRQDIIRRISENLPQHFPSSNVEDFEVLRDLVGVRPSRKTVRLEEEELGGQCVIHAYGTGSGGYAFSWGLARQAVELVNGRLHVLPKSSKL</sequence>
<dbReference type="Proteomes" id="UP001055219">
    <property type="component" value="Unassembled WGS sequence"/>
</dbReference>
<dbReference type="GO" id="GO:0019478">
    <property type="term" value="P:D-amino acid catabolic process"/>
    <property type="evidence" value="ECO:0007669"/>
    <property type="project" value="TreeGrafter"/>
</dbReference>
<dbReference type="InterPro" id="IPR006076">
    <property type="entry name" value="FAD-dep_OxRdtase"/>
</dbReference>